<sequence>MEIWMRDISTCDHWRKDQRCSRCGSETTGRQLCPRGPVTLRMQGVDCPYCEDGTEHSHFQGLAIRDDLAEGDWVEAGYKQGVPGIPFA</sequence>
<organism evidence="1">
    <name type="scientific">marine sediment metagenome</name>
    <dbReference type="NCBI Taxonomy" id="412755"/>
    <lineage>
        <taxon>unclassified sequences</taxon>
        <taxon>metagenomes</taxon>
        <taxon>ecological metagenomes</taxon>
    </lineage>
</organism>
<dbReference type="EMBL" id="LAZR01000206">
    <property type="protein sequence ID" value="KKN82004.1"/>
    <property type="molecule type" value="Genomic_DNA"/>
</dbReference>
<protein>
    <submittedName>
        <fullName evidence="1">Uncharacterized protein</fullName>
    </submittedName>
</protein>
<gene>
    <name evidence="1" type="ORF">LCGC14_0312710</name>
</gene>
<accession>A0A0F9TRP6</accession>
<name>A0A0F9TRP6_9ZZZZ</name>
<evidence type="ECO:0000313" key="1">
    <source>
        <dbReference type="EMBL" id="KKN82004.1"/>
    </source>
</evidence>
<reference evidence="1" key="1">
    <citation type="journal article" date="2015" name="Nature">
        <title>Complex archaea that bridge the gap between prokaryotes and eukaryotes.</title>
        <authorList>
            <person name="Spang A."/>
            <person name="Saw J.H."/>
            <person name="Jorgensen S.L."/>
            <person name="Zaremba-Niedzwiedzka K."/>
            <person name="Martijn J."/>
            <person name="Lind A.E."/>
            <person name="van Eijk R."/>
            <person name="Schleper C."/>
            <person name="Guy L."/>
            <person name="Ettema T.J."/>
        </authorList>
    </citation>
    <scope>NUCLEOTIDE SEQUENCE</scope>
</reference>
<dbReference type="AlphaFoldDB" id="A0A0F9TRP6"/>
<comment type="caution">
    <text evidence="1">The sequence shown here is derived from an EMBL/GenBank/DDBJ whole genome shotgun (WGS) entry which is preliminary data.</text>
</comment>
<proteinExistence type="predicted"/>